<keyword evidence="2 4" id="KW-0238">DNA-binding</keyword>
<dbReference type="EMBL" id="JAPTHD010000006">
    <property type="protein sequence ID" value="MDV5824853.1"/>
    <property type="molecule type" value="Genomic_DNA"/>
</dbReference>
<dbReference type="Gene3D" id="1.10.10.60">
    <property type="entry name" value="Homeodomain-like"/>
    <property type="match status" value="2"/>
</dbReference>
<feature type="DNA-binding region" description="H-T-H motif" evidence="4">
    <location>
        <begin position="45"/>
        <end position="64"/>
    </location>
</feature>
<dbReference type="InterPro" id="IPR036271">
    <property type="entry name" value="Tet_transcr_reg_TetR-rel_C_sf"/>
</dbReference>
<dbReference type="InterPro" id="IPR001647">
    <property type="entry name" value="HTH_TetR"/>
</dbReference>
<dbReference type="Proteomes" id="UP001185984">
    <property type="component" value="Unassembled WGS sequence"/>
</dbReference>
<dbReference type="SUPFAM" id="SSF48498">
    <property type="entry name" value="Tetracyclin repressor-like, C-terminal domain"/>
    <property type="match status" value="1"/>
</dbReference>
<dbReference type="PRINTS" id="PR00455">
    <property type="entry name" value="HTHTETR"/>
</dbReference>
<organism evidence="6 7">
    <name type="scientific">Sphingobium naphthae</name>
    <dbReference type="NCBI Taxonomy" id="1886786"/>
    <lineage>
        <taxon>Bacteria</taxon>
        <taxon>Pseudomonadati</taxon>
        <taxon>Pseudomonadota</taxon>
        <taxon>Alphaproteobacteria</taxon>
        <taxon>Sphingomonadales</taxon>
        <taxon>Sphingomonadaceae</taxon>
        <taxon>Sphingobium</taxon>
    </lineage>
</organism>
<evidence type="ECO:0000256" key="3">
    <source>
        <dbReference type="ARBA" id="ARBA00023163"/>
    </source>
</evidence>
<dbReference type="SUPFAM" id="SSF46689">
    <property type="entry name" value="Homeodomain-like"/>
    <property type="match status" value="2"/>
</dbReference>
<feature type="domain" description="HTH tetR-type" evidence="5">
    <location>
        <begin position="22"/>
        <end position="82"/>
    </location>
</feature>
<dbReference type="Gene3D" id="1.10.357.10">
    <property type="entry name" value="Tetracycline Repressor, domain 2"/>
    <property type="match status" value="2"/>
</dbReference>
<name>A0ABU3ZZA5_9SPHN</name>
<proteinExistence type="predicted"/>
<dbReference type="PANTHER" id="PTHR47506:SF1">
    <property type="entry name" value="HTH-TYPE TRANSCRIPTIONAL REGULATOR YJDC"/>
    <property type="match status" value="1"/>
</dbReference>
<dbReference type="Pfam" id="PF00440">
    <property type="entry name" value="TetR_N"/>
    <property type="match status" value="2"/>
</dbReference>
<evidence type="ECO:0000313" key="6">
    <source>
        <dbReference type="EMBL" id="MDV5824853.1"/>
    </source>
</evidence>
<comment type="caution">
    <text evidence="6">The sequence shown here is derived from an EMBL/GenBank/DDBJ whole genome shotgun (WGS) entry which is preliminary data.</text>
</comment>
<reference evidence="7" key="1">
    <citation type="journal article" date="2022" name="J Environ Chem Eng">
        <title>Biodegradation of petroleum oil using a constructed nonpathogenic and heavy metal-tolerant bacterial consortium isolated from marine sponges.</title>
        <authorList>
            <person name="Dechsakulwatana C."/>
            <person name="Rungsihiranrut A."/>
            <person name="Muangchinda C."/>
            <person name="Ningthoujam R."/>
            <person name="Klankeo P."/>
            <person name="Pinyakong O."/>
        </authorList>
    </citation>
    <scope>NUCLEOTIDE SEQUENCE [LARGE SCALE GENOMIC DNA]</scope>
    <source>
        <strain evidence="7">MO2-4</strain>
    </source>
</reference>
<evidence type="ECO:0000256" key="4">
    <source>
        <dbReference type="PROSITE-ProRule" id="PRU00335"/>
    </source>
</evidence>
<keyword evidence="3" id="KW-0804">Transcription</keyword>
<evidence type="ECO:0000256" key="1">
    <source>
        <dbReference type="ARBA" id="ARBA00023015"/>
    </source>
</evidence>
<sequence>MAEETELAVQAKRKPRSRQKFELKREEILAAATDFINVQGVKGTTLGEVAKMVDLNTTSITYYFKRKELLAAAVFERSMERLHDMVRASGAQPDPRSRVRHFVDQHVALRADVIRGRGKALASLSDLRTLEDNIRLPLERRFQEIFRDVRAFFETPAEPASKTVMTGRAHMLLETIFWLPVWISHYPLDEFDRVSRRLFDILDHGIARSDAIWAPVLLTGPQDDAVAAQEGSAENFLRVATRLINEMGYRGASVLRIVEELKVTKGSFYHHLDAKDDLVLECFRRSYGRIAQVQAQARQLGGNEWQRLSSVIASLLDIQFDAQWPLTRTSALQALPLNLRGEAVERSDRSAVRFAGNLIEGAAEGSIRLVDPMIASQMIIATLNSAFDLRRWASRLNRSEAIGLYASTVLGGLFDSDLAMQWAAVPLDRQELSA</sequence>
<evidence type="ECO:0000259" key="5">
    <source>
        <dbReference type="PROSITE" id="PS50977"/>
    </source>
</evidence>
<keyword evidence="7" id="KW-1185">Reference proteome</keyword>
<protein>
    <submittedName>
        <fullName evidence="6">TetR family transcriptional regulator</fullName>
    </submittedName>
</protein>
<dbReference type="PROSITE" id="PS50977">
    <property type="entry name" value="HTH_TETR_2"/>
    <property type="match status" value="2"/>
</dbReference>
<evidence type="ECO:0000256" key="2">
    <source>
        <dbReference type="ARBA" id="ARBA00023125"/>
    </source>
</evidence>
<feature type="DNA-binding region" description="H-T-H motif" evidence="4">
    <location>
        <begin position="253"/>
        <end position="272"/>
    </location>
</feature>
<feature type="domain" description="HTH tetR-type" evidence="5">
    <location>
        <begin position="230"/>
        <end position="290"/>
    </location>
</feature>
<gene>
    <name evidence="6" type="ORF">O0R41_14700</name>
</gene>
<keyword evidence="1" id="KW-0805">Transcription regulation</keyword>
<dbReference type="PANTHER" id="PTHR47506">
    <property type="entry name" value="TRANSCRIPTIONAL REGULATORY PROTEIN"/>
    <property type="match status" value="1"/>
</dbReference>
<evidence type="ECO:0000313" key="7">
    <source>
        <dbReference type="Proteomes" id="UP001185984"/>
    </source>
</evidence>
<dbReference type="RefSeq" id="WP_317517498.1">
    <property type="nucleotide sequence ID" value="NZ_JAPTHD010000006.1"/>
</dbReference>
<accession>A0ABU3ZZA5</accession>
<dbReference type="InterPro" id="IPR009057">
    <property type="entry name" value="Homeodomain-like_sf"/>
</dbReference>